<evidence type="ECO:0000313" key="2">
    <source>
        <dbReference type="Proteomes" id="UP001162972"/>
    </source>
</evidence>
<proteinExistence type="predicted"/>
<reference evidence="1 2" key="1">
    <citation type="journal article" date="2023" name="Int. J. Mol. Sci.">
        <title>De Novo Assembly and Annotation of 11 Diverse Shrub Willow (Salix) Genomes Reveals Novel Gene Organization in Sex-Linked Regions.</title>
        <authorList>
            <person name="Hyden B."/>
            <person name="Feng K."/>
            <person name="Yates T.B."/>
            <person name="Jawdy S."/>
            <person name="Cereghino C."/>
            <person name="Smart L.B."/>
            <person name="Muchero W."/>
        </authorList>
    </citation>
    <scope>NUCLEOTIDE SEQUENCE [LARGE SCALE GENOMIC DNA]</scope>
    <source>
        <tissue evidence="1">Shoot tip</tissue>
    </source>
</reference>
<protein>
    <submittedName>
        <fullName evidence="1">Uncharacterized protein</fullName>
    </submittedName>
</protein>
<name>A0AAD6K539_9ROSI</name>
<organism evidence="1 2">
    <name type="scientific">Salix udensis</name>
    <dbReference type="NCBI Taxonomy" id="889485"/>
    <lineage>
        <taxon>Eukaryota</taxon>
        <taxon>Viridiplantae</taxon>
        <taxon>Streptophyta</taxon>
        <taxon>Embryophyta</taxon>
        <taxon>Tracheophyta</taxon>
        <taxon>Spermatophyta</taxon>
        <taxon>Magnoliopsida</taxon>
        <taxon>eudicotyledons</taxon>
        <taxon>Gunneridae</taxon>
        <taxon>Pentapetalae</taxon>
        <taxon>rosids</taxon>
        <taxon>fabids</taxon>
        <taxon>Malpighiales</taxon>
        <taxon>Salicaceae</taxon>
        <taxon>Saliceae</taxon>
        <taxon>Salix</taxon>
    </lineage>
</organism>
<comment type="caution">
    <text evidence="1">The sequence shown here is derived from an EMBL/GenBank/DDBJ whole genome shotgun (WGS) entry which is preliminary data.</text>
</comment>
<accession>A0AAD6K539</accession>
<sequence length="76" mass="8581">MYEILDKAIEANAVSIHRCLRIHIILKIISMQTATNRTHCVCSNLTLDSNSLISPTKINSTGHMHREVFSCTINKE</sequence>
<dbReference type="Proteomes" id="UP001162972">
    <property type="component" value="Chromosome 11"/>
</dbReference>
<dbReference type="EMBL" id="JAPFFJ010000011">
    <property type="protein sequence ID" value="KAJ6417002.1"/>
    <property type="molecule type" value="Genomic_DNA"/>
</dbReference>
<dbReference type="AlphaFoldDB" id="A0AAD6K539"/>
<keyword evidence="2" id="KW-1185">Reference proteome</keyword>
<gene>
    <name evidence="1" type="ORF">OIU84_002818</name>
</gene>
<evidence type="ECO:0000313" key="1">
    <source>
        <dbReference type="EMBL" id="KAJ6417002.1"/>
    </source>
</evidence>